<dbReference type="Proteomes" id="UP000230179">
    <property type="component" value="Unassembled WGS sequence"/>
</dbReference>
<protein>
    <submittedName>
        <fullName evidence="2">Uncharacterized protein</fullName>
    </submittedName>
</protein>
<feature type="transmembrane region" description="Helical" evidence="1">
    <location>
        <begin position="6"/>
        <end position="23"/>
    </location>
</feature>
<evidence type="ECO:0000313" key="3">
    <source>
        <dbReference type="Proteomes" id="UP000230179"/>
    </source>
</evidence>
<evidence type="ECO:0000256" key="1">
    <source>
        <dbReference type="SAM" id="Phobius"/>
    </source>
</evidence>
<name>A0A2H0UAQ6_9BACT</name>
<organism evidence="2 3">
    <name type="scientific">Candidatus Kaiserbacteria bacterium CG10_big_fil_rev_8_21_14_0_10_56_12</name>
    <dbReference type="NCBI Taxonomy" id="1974611"/>
    <lineage>
        <taxon>Bacteria</taxon>
        <taxon>Candidatus Kaiseribacteriota</taxon>
    </lineage>
</organism>
<dbReference type="AlphaFoldDB" id="A0A2H0UAQ6"/>
<proteinExistence type="predicted"/>
<gene>
    <name evidence="2" type="ORF">COU19_00090</name>
</gene>
<comment type="caution">
    <text evidence="2">The sequence shown here is derived from an EMBL/GenBank/DDBJ whole genome shotgun (WGS) entry which is preliminary data.</text>
</comment>
<keyword evidence="1" id="KW-1133">Transmembrane helix</keyword>
<dbReference type="EMBL" id="PFBL01000001">
    <property type="protein sequence ID" value="PIR83489.1"/>
    <property type="molecule type" value="Genomic_DNA"/>
</dbReference>
<reference evidence="3" key="1">
    <citation type="submission" date="2017-09" db="EMBL/GenBank/DDBJ databases">
        <title>Depth-based differentiation of microbial function through sediment-hosted aquifers and enrichment of novel symbionts in the deep terrestrial subsurface.</title>
        <authorList>
            <person name="Probst A.J."/>
            <person name="Ladd B."/>
            <person name="Jarett J.K."/>
            <person name="Geller-Mcgrath D.E."/>
            <person name="Sieber C.M.K."/>
            <person name="Emerson J.B."/>
            <person name="Anantharaman K."/>
            <person name="Thomas B.C."/>
            <person name="Malmstrom R."/>
            <person name="Stieglmeier M."/>
            <person name="Klingl A."/>
            <person name="Woyke T."/>
            <person name="Ryan C.M."/>
            <person name="Banfield J.F."/>
        </authorList>
    </citation>
    <scope>NUCLEOTIDE SEQUENCE [LARGE SCALE GENOMIC DNA]</scope>
</reference>
<keyword evidence="1" id="KW-0812">Transmembrane</keyword>
<keyword evidence="1" id="KW-0472">Membrane</keyword>
<evidence type="ECO:0000313" key="2">
    <source>
        <dbReference type="EMBL" id="PIR83489.1"/>
    </source>
</evidence>
<sequence>MAYLVFIFITIGLLCGFLTLTRYEAAHGARLLAPWRDRLDAYSRRVAFILAHVDLQAFLREEGQRLLSEVSHALVHLSLRAVRAVERLLTRLMRHLRRERVADRHVPVETREFVKTLSDFKGRLKDTMPEIPSVHEMQ</sequence>
<accession>A0A2H0UAQ6</accession>